<accession>A0ABS2GTW5</accession>
<comment type="caution">
    <text evidence="1">The sequence shown here is derived from an EMBL/GenBank/DDBJ whole genome shotgun (WGS) entry which is preliminary data.</text>
</comment>
<gene>
    <name evidence="1" type="ORF">H5985_08455</name>
</gene>
<proteinExistence type="predicted"/>
<reference evidence="1 2" key="1">
    <citation type="journal article" date="2021" name="Sci. Rep.">
        <title>The distribution of antibiotic resistance genes in chicken gut microbiota commensals.</title>
        <authorList>
            <person name="Juricova H."/>
            <person name="Matiasovicova J."/>
            <person name="Kubasova T."/>
            <person name="Cejkova D."/>
            <person name="Rychlik I."/>
        </authorList>
    </citation>
    <scope>NUCLEOTIDE SEQUENCE [LARGE SCALE GENOMIC DNA]</scope>
    <source>
        <strain evidence="1 2">An562</strain>
    </source>
</reference>
<keyword evidence="2" id="KW-1185">Reference proteome</keyword>
<dbReference type="RefSeq" id="WP_205050882.1">
    <property type="nucleotide sequence ID" value="NZ_JACJKX010000019.1"/>
</dbReference>
<protein>
    <recommendedName>
        <fullName evidence="3">Glycosyltransferase family 1 protein</fullName>
    </recommendedName>
</protein>
<evidence type="ECO:0000313" key="2">
    <source>
        <dbReference type="Proteomes" id="UP000777002"/>
    </source>
</evidence>
<organism evidence="1 2">
    <name type="scientific">Parasutterella secunda</name>
    <dbReference type="NCBI Taxonomy" id="626947"/>
    <lineage>
        <taxon>Bacteria</taxon>
        <taxon>Pseudomonadati</taxon>
        <taxon>Pseudomonadota</taxon>
        <taxon>Betaproteobacteria</taxon>
        <taxon>Burkholderiales</taxon>
        <taxon>Sutterellaceae</taxon>
        <taxon>Parasutterella</taxon>
    </lineage>
</organism>
<name>A0ABS2GTW5_9BURK</name>
<evidence type="ECO:0008006" key="3">
    <source>
        <dbReference type="Google" id="ProtNLM"/>
    </source>
</evidence>
<evidence type="ECO:0000313" key="1">
    <source>
        <dbReference type="EMBL" id="MBM6929295.1"/>
    </source>
</evidence>
<sequence>MASLRKQIKKLSLPDNDVNLLIQRYLGYRGLGAATLRFFLNSLLKNRAQKKGCSIDLASINASNIIILCPKHVRFLGKLFQAHLKKLGINSTILSEEPKQGYSDHLHIVLCPQVFRPLPTKYIVYQLEQLTVIKSSWNASYRKILDNSVAVLDYSLVNINFLLQNGFSPNKVFYLPIFSKVLKQTQQTEFQHDVLFYGYLNGRRKRILDSLKNMGADIFIANNTYGDAMEKLITNSKIILNLHAKEDGMIESARLFECLSLNKVIISETGIDQNEYQYLEKGVIEFVPPESESQIMMLLNRILSPNSYQEKLDFISSKLEECFDYFGFFLAEFLYSLGLISFENFVKASTLNYPIINKNIRLQQYPACHEFSNSFPIVKHFASWLSDEMSIKFLTYVAKEQNLPYLIIDLNKGNSQNTFYSIGTPPP</sequence>
<dbReference type="Proteomes" id="UP000777002">
    <property type="component" value="Unassembled WGS sequence"/>
</dbReference>
<dbReference type="EMBL" id="JACJKX010000019">
    <property type="protein sequence ID" value="MBM6929295.1"/>
    <property type="molecule type" value="Genomic_DNA"/>
</dbReference>